<sequence>MESELQALENNHTWDLTSLPTGKTAIGSRWIYKLKYRPDGTIDRIFLAIAAARGWALNQLDVNNAFLHGYLDEDVYMVPPEGYTKASKGQVCKLLRSLYGLK</sequence>
<evidence type="ECO:0000259" key="1">
    <source>
        <dbReference type="Pfam" id="PF07727"/>
    </source>
</evidence>
<evidence type="ECO:0000313" key="3">
    <source>
        <dbReference type="Proteomes" id="UP001159364"/>
    </source>
</evidence>
<dbReference type="InterPro" id="IPR013103">
    <property type="entry name" value="RVT_2"/>
</dbReference>
<accession>A0AAV8TTF5</accession>
<gene>
    <name evidence="2" type="ORF">K2173_011777</name>
</gene>
<feature type="domain" description="Reverse transcriptase Ty1/copia-type" evidence="1">
    <location>
        <begin position="44"/>
        <end position="102"/>
    </location>
</feature>
<organism evidence="2 3">
    <name type="scientific">Erythroxylum novogranatense</name>
    <dbReference type="NCBI Taxonomy" id="1862640"/>
    <lineage>
        <taxon>Eukaryota</taxon>
        <taxon>Viridiplantae</taxon>
        <taxon>Streptophyta</taxon>
        <taxon>Embryophyta</taxon>
        <taxon>Tracheophyta</taxon>
        <taxon>Spermatophyta</taxon>
        <taxon>Magnoliopsida</taxon>
        <taxon>eudicotyledons</taxon>
        <taxon>Gunneridae</taxon>
        <taxon>Pentapetalae</taxon>
        <taxon>rosids</taxon>
        <taxon>fabids</taxon>
        <taxon>Malpighiales</taxon>
        <taxon>Erythroxylaceae</taxon>
        <taxon>Erythroxylum</taxon>
    </lineage>
</organism>
<dbReference type="Proteomes" id="UP001159364">
    <property type="component" value="Linkage Group LG03"/>
</dbReference>
<proteinExistence type="predicted"/>
<dbReference type="Pfam" id="PF07727">
    <property type="entry name" value="RVT_2"/>
    <property type="match status" value="1"/>
</dbReference>
<keyword evidence="3" id="KW-1185">Reference proteome</keyword>
<dbReference type="EMBL" id="JAIWQS010000003">
    <property type="protein sequence ID" value="KAJ8770241.1"/>
    <property type="molecule type" value="Genomic_DNA"/>
</dbReference>
<name>A0AAV8TTF5_9ROSI</name>
<dbReference type="AlphaFoldDB" id="A0AAV8TTF5"/>
<protein>
    <recommendedName>
        <fullName evidence="1">Reverse transcriptase Ty1/copia-type domain-containing protein</fullName>
    </recommendedName>
</protein>
<evidence type="ECO:0000313" key="2">
    <source>
        <dbReference type="EMBL" id="KAJ8770241.1"/>
    </source>
</evidence>
<comment type="caution">
    <text evidence="2">The sequence shown here is derived from an EMBL/GenBank/DDBJ whole genome shotgun (WGS) entry which is preliminary data.</text>
</comment>
<reference evidence="2 3" key="1">
    <citation type="submission" date="2021-09" db="EMBL/GenBank/DDBJ databases">
        <title>Genomic insights and catalytic innovation underlie evolution of tropane alkaloids biosynthesis.</title>
        <authorList>
            <person name="Wang Y.-J."/>
            <person name="Tian T."/>
            <person name="Huang J.-P."/>
            <person name="Huang S.-X."/>
        </authorList>
    </citation>
    <scope>NUCLEOTIDE SEQUENCE [LARGE SCALE GENOMIC DNA]</scope>
    <source>
        <strain evidence="2">KIB-2018</strain>
        <tissue evidence="2">Leaf</tissue>
    </source>
</reference>